<feature type="region of interest" description="Disordered" evidence="1">
    <location>
        <begin position="29"/>
        <end position="53"/>
    </location>
</feature>
<sequence>MPICKLTAGCSTTTAKTNTQISIITMKNVFNPHSSPDGTNQWKRSPEKTNVAK</sequence>
<name>A0A2P2JZV2_RHIMU</name>
<dbReference type="EMBL" id="GGEC01018482">
    <property type="protein sequence ID" value="MBW98965.1"/>
    <property type="molecule type" value="Transcribed_RNA"/>
</dbReference>
<protein>
    <submittedName>
        <fullName evidence="2">Uncharacterized protein</fullName>
    </submittedName>
</protein>
<evidence type="ECO:0000256" key="1">
    <source>
        <dbReference type="SAM" id="MobiDB-lite"/>
    </source>
</evidence>
<accession>A0A2P2JZV2</accession>
<evidence type="ECO:0000313" key="2">
    <source>
        <dbReference type="EMBL" id="MBW98965.1"/>
    </source>
</evidence>
<dbReference type="AlphaFoldDB" id="A0A2P2JZV2"/>
<proteinExistence type="predicted"/>
<feature type="compositionally biased region" description="Polar residues" evidence="1">
    <location>
        <begin position="31"/>
        <end position="43"/>
    </location>
</feature>
<reference evidence="2" key="1">
    <citation type="submission" date="2018-02" db="EMBL/GenBank/DDBJ databases">
        <title>Rhizophora mucronata_Transcriptome.</title>
        <authorList>
            <person name="Meera S.P."/>
            <person name="Sreeshan A."/>
            <person name="Augustine A."/>
        </authorList>
    </citation>
    <scope>NUCLEOTIDE SEQUENCE</scope>
    <source>
        <tissue evidence="2">Leaf</tissue>
    </source>
</reference>
<organism evidence="2">
    <name type="scientific">Rhizophora mucronata</name>
    <name type="common">Asiatic mangrove</name>
    <dbReference type="NCBI Taxonomy" id="61149"/>
    <lineage>
        <taxon>Eukaryota</taxon>
        <taxon>Viridiplantae</taxon>
        <taxon>Streptophyta</taxon>
        <taxon>Embryophyta</taxon>
        <taxon>Tracheophyta</taxon>
        <taxon>Spermatophyta</taxon>
        <taxon>Magnoliopsida</taxon>
        <taxon>eudicotyledons</taxon>
        <taxon>Gunneridae</taxon>
        <taxon>Pentapetalae</taxon>
        <taxon>rosids</taxon>
        <taxon>fabids</taxon>
        <taxon>Malpighiales</taxon>
        <taxon>Rhizophoraceae</taxon>
        <taxon>Rhizophora</taxon>
    </lineage>
</organism>